<accession>A0A915Z288</accession>
<comment type="caution">
    <text evidence="2">The sequence shown here is derived from an EMBL/GenBank/DDBJ whole genome shotgun (WGS) entry which is preliminary data.</text>
</comment>
<feature type="transmembrane region" description="Helical" evidence="1">
    <location>
        <begin position="929"/>
        <end position="948"/>
    </location>
</feature>
<evidence type="ECO:0008006" key="4">
    <source>
        <dbReference type="Google" id="ProtNLM"/>
    </source>
</evidence>
<keyword evidence="1" id="KW-0472">Membrane</keyword>
<dbReference type="EMBL" id="CAGKOT010000012">
    <property type="protein sequence ID" value="CAB5358294.1"/>
    <property type="molecule type" value="Genomic_DNA"/>
</dbReference>
<feature type="transmembrane region" description="Helical" evidence="1">
    <location>
        <begin position="146"/>
        <end position="165"/>
    </location>
</feature>
<dbReference type="VEuPathDB" id="FungiDB:RhiirFUN_021466"/>
<name>A0A915Z288_9GLOM</name>
<gene>
    <name evidence="2" type="ORF">CHRIB12_LOCUS7257</name>
</gene>
<feature type="transmembrane region" description="Helical" evidence="1">
    <location>
        <begin position="960"/>
        <end position="984"/>
    </location>
</feature>
<feature type="transmembrane region" description="Helical" evidence="1">
    <location>
        <begin position="124"/>
        <end position="140"/>
    </location>
</feature>
<evidence type="ECO:0000313" key="3">
    <source>
        <dbReference type="Proteomes" id="UP000684084"/>
    </source>
</evidence>
<proteinExistence type="predicted"/>
<dbReference type="Proteomes" id="UP000684084">
    <property type="component" value="Unassembled WGS sequence"/>
</dbReference>
<evidence type="ECO:0000256" key="1">
    <source>
        <dbReference type="SAM" id="Phobius"/>
    </source>
</evidence>
<dbReference type="AlphaFoldDB" id="A0A915Z288"/>
<feature type="transmembrane region" description="Helical" evidence="1">
    <location>
        <begin position="990"/>
        <end position="1012"/>
    </location>
</feature>
<dbReference type="VEuPathDB" id="FungiDB:RhiirFUN_021467"/>
<protein>
    <recommendedName>
        <fullName evidence="4">Ion transport domain-containing protein</fullName>
    </recommendedName>
</protein>
<sequence>MTEDLELGDKDGDNITYLAISPDGSIVVTFNPYNFSITAKSETTSKEVPHNIKDKFDKKPSNIIGWSLAVSDIVDDKNNFLVAISCMTDKDMNPEGINQKDTNKKDTNKKEYISLLRSFINDKQIRLISPYYFLIILMILNINKYFYLMFIIIPIFILFFYEYYYTRNILVTDIKQFQLSRASGGGMINLFKFSFDNRNIEDFPPINHRGGVVTFLKNPKNSLKSSATLICMDYMRIQKIKIKLNSIRKRMQFGCHKNISVPKDETYLLPENLFEKLESIKDAKCIWKYLLKSKYQEFLMIDTSNHQKINIEIYDVSNLQLVNVFYRHRGEQCLNSNDNEPGIFAISTDSRLFAYSYANNIITLYLMESGLEIVSKRFDKIYEIKFLEFIEKDKKLFIIEKDEKHNIKFHIWIISGCLNDYFSISKNDIGLSDSNILNNEHLYYTLAKANGKVVFRNKDNEDRFKVVHEIITKITKGKTFGEDDTVIDEHNKHKYKSSDLEPWNNNDYYTNGRFLNNDRRFLLIIGQNSTQVWKSKSPYFIDFNDFHNFEDSNLVYILISDNIRSEAETKFLVEDDMTTVITHACKSLAYLYRNTNSIGSKKNQKFVSGIINIIKDFIKRYPDNWKLMEVQYPLMVYLIYSRSFPLMRHILFENAEKLHKPQRKYSSYPYYDNSELYKDLGLPVDSKDYNLKSANDLKLALKFCQDRDAVMLAYLLEYYSENSMSHIGWMINVTKILPDLSKLSNHDYYGNFMDSLLFKPCFGEMKYNFPIKRFQELSVCQNTLKVYVPVTALMSTNRSNILRYKKVRHEELHNFYMVPIPYFTTHNSKVEKVEVKFKKIIQFLNFLRKIFPPCYKSSKKTYFSPFLQIKKNETFFNIPAMEAAINSRWTQAMTYWMIPLGFYVAFLVIFDIISQYYLNDNRYLLKNYAFIFVIFYYFGAYLLAIEIMQIKKYGIKYITLFNVFDIGSIICAIIVTTMILANSIIKKYSINIATISTEVIIGLISTTTLILWIEMKLTFFIFLNRYIFFAYSSINTEKDLTSTNHDKPPNTTWDAILSMYYLNTENLNDYSHYWLFKLLVFIANVVIVLVLLNMILALMNDTFNKAKEDGSLGLMMYRTELIDDFERLDKPSFYNSPYICYLQDPNLMKRWIEKSQKLRESKLYSWFDESVDKNSVSKENRTYYDKVNFTSWYELISGSKNQNPFTTPKDHETLWF</sequence>
<organism evidence="2 3">
    <name type="scientific">Rhizophagus irregularis</name>
    <dbReference type="NCBI Taxonomy" id="588596"/>
    <lineage>
        <taxon>Eukaryota</taxon>
        <taxon>Fungi</taxon>
        <taxon>Fungi incertae sedis</taxon>
        <taxon>Mucoromycota</taxon>
        <taxon>Glomeromycotina</taxon>
        <taxon>Glomeromycetes</taxon>
        <taxon>Glomerales</taxon>
        <taxon>Glomeraceae</taxon>
        <taxon>Rhizophagus</taxon>
    </lineage>
</organism>
<reference evidence="2" key="1">
    <citation type="submission" date="2020-05" db="EMBL/GenBank/DDBJ databases">
        <authorList>
            <person name="Rincon C."/>
            <person name="Sanders R I."/>
            <person name="Robbins C."/>
            <person name="Chaturvedi A."/>
        </authorList>
    </citation>
    <scope>NUCLEOTIDE SEQUENCE</scope>
    <source>
        <strain evidence="2">CHB12</strain>
    </source>
</reference>
<keyword evidence="1" id="KW-1133">Transmembrane helix</keyword>
<dbReference type="VEuPathDB" id="FungiDB:RhiirFUN_021465"/>
<keyword evidence="1" id="KW-0812">Transmembrane</keyword>
<dbReference type="OrthoDB" id="2411788at2759"/>
<evidence type="ECO:0000313" key="2">
    <source>
        <dbReference type="EMBL" id="CAB5358294.1"/>
    </source>
</evidence>
<feature type="transmembrane region" description="Helical" evidence="1">
    <location>
        <begin position="895"/>
        <end position="917"/>
    </location>
</feature>
<feature type="transmembrane region" description="Helical" evidence="1">
    <location>
        <begin position="1074"/>
        <end position="1098"/>
    </location>
</feature>